<reference evidence="1" key="1">
    <citation type="journal article" date="2020" name="Nat. Commun.">
        <title>Large-scale genome sequencing of mycorrhizal fungi provides insights into the early evolution of symbiotic traits.</title>
        <authorList>
            <person name="Miyauchi S."/>
            <person name="Kiss E."/>
            <person name="Kuo A."/>
            <person name="Drula E."/>
            <person name="Kohler A."/>
            <person name="Sanchez-Garcia M."/>
            <person name="Morin E."/>
            <person name="Andreopoulos B."/>
            <person name="Barry K.W."/>
            <person name="Bonito G."/>
            <person name="Buee M."/>
            <person name="Carver A."/>
            <person name="Chen C."/>
            <person name="Cichocki N."/>
            <person name="Clum A."/>
            <person name="Culley D."/>
            <person name="Crous P.W."/>
            <person name="Fauchery L."/>
            <person name="Girlanda M."/>
            <person name="Hayes R.D."/>
            <person name="Keri Z."/>
            <person name="LaButti K."/>
            <person name="Lipzen A."/>
            <person name="Lombard V."/>
            <person name="Magnuson J."/>
            <person name="Maillard F."/>
            <person name="Murat C."/>
            <person name="Nolan M."/>
            <person name="Ohm R.A."/>
            <person name="Pangilinan J."/>
            <person name="Pereira M.F."/>
            <person name="Perotto S."/>
            <person name="Peter M."/>
            <person name="Pfister S."/>
            <person name="Riley R."/>
            <person name="Sitrit Y."/>
            <person name="Stielow J.B."/>
            <person name="Szollosi G."/>
            <person name="Zifcakova L."/>
            <person name="Stursova M."/>
            <person name="Spatafora J.W."/>
            <person name="Tedersoo L."/>
            <person name="Vaario L.M."/>
            <person name="Yamada A."/>
            <person name="Yan M."/>
            <person name="Wang P."/>
            <person name="Xu J."/>
            <person name="Bruns T."/>
            <person name="Baldrian P."/>
            <person name="Vilgalys R."/>
            <person name="Dunand C."/>
            <person name="Henrissat B."/>
            <person name="Grigoriev I.V."/>
            <person name="Hibbett D."/>
            <person name="Nagy L.G."/>
            <person name="Martin F.M."/>
        </authorList>
    </citation>
    <scope>NUCLEOTIDE SEQUENCE</scope>
    <source>
        <strain evidence="1">UP504</strain>
    </source>
</reference>
<dbReference type="Pfam" id="PF09805">
    <property type="entry name" value="Nop25"/>
    <property type="match status" value="1"/>
</dbReference>
<keyword evidence="2" id="KW-1185">Reference proteome</keyword>
<sequence>MIVIANILMQQKRASAAKQKTKHKDEVKEIVFDDNARREFLTGFNRRNLLKEAKIARAKEKQRTERLELHRQVTAPYSQLLYNTLTSQSS</sequence>
<dbReference type="Proteomes" id="UP000886523">
    <property type="component" value="Unassembled WGS sequence"/>
</dbReference>
<dbReference type="InterPro" id="IPR019186">
    <property type="entry name" value="Nucleolar_protein_12"/>
</dbReference>
<evidence type="ECO:0000313" key="2">
    <source>
        <dbReference type="Proteomes" id="UP000886523"/>
    </source>
</evidence>
<gene>
    <name evidence="1" type="ORF">BS47DRAFT_514797</name>
</gene>
<accession>A0A9P6AIW3</accession>
<dbReference type="AlphaFoldDB" id="A0A9P6AIW3"/>
<comment type="caution">
    <text evidence="1">The sequence shown here is derived from an EMBL/GenBank/DDBJ whole genome shotgun (WGS) entry which is preliminary data.</text>
</comment>
<dbReference type="EMBL" id="MU129141">
    <property type="protein sequence ID" value="KAF9505681.1"/>
    <property type="molecule type" value="Genomic_DNA"/>
</dbReference>
<proteinExistence type="predicted"/>
<protein>
    <recommendedName>
        <fullName evidence="3">Nucleolar protein 12</fullName>
    </recommendedName>
</protein>
<evidence type="ECO:0000313" key="1">
    <source>
        <dbReference type="EMBL" id="KAF9505681.1"/>
    </source>
</evidence>
<evidence type="ECO:0008006" key="3">
    <source>
        <dbReference type="Google" id="ProtNLM"/>
    </source>
</evidence>
<dbReference type="OrthoDB" id="551633at2759"/>
<name>A0A9P6AIW3_9AGAM</name>
<organism evidence="1 2">
    <name type="scientific">Hydnum rufescens UP504</name>
    <dbReference type="NCBI Taxonomy" id="1448309"/>
    <lineage>
        <taxon>Eukaryota</taxon>
        <taxon>Fungi</taxon>
        <taxon>Dikarya</taxon>
        <taxon>Basidiomycota</taxon>
        <taxon>Agaricomycotina</taxon>
        <taxon>Agaricomycetes</taxon>
        <taxon>Cantharellales</taxon>
        <taxon>Hydnaceae</taxon>
        <taxon>Hydnum</taxon>
    </lineage>
</organism>